<evidence type="ECO:0000313" key="3">
    <source>
        <dbReference type="Proteomes" id="UP000032483"/>
    </source>
</evidence>
<gene>
    <name evidence="2" type="ORF">TQ39_05470</name>
</gene>
<proteinExistence type="predicted"/>
<evidence type="ECO:0000313" key="2">
    <source>
        <dbReference type="EMBL" id="KJF40666.1"/>
    </source>
</evidence>
<dbReference type="AlphaFoldDB" id="A0A0D8J288"/>
<evidence type="ECO:0000259" key="1">
    <source>
        <dbReference type="Pfam" id="PF14488"/>
    </source>
</evidence>
<organism evidence="2 3">
    <name type="scientific">Ruthenibacterium lactatiformans</name>
    <dbReference type="NCBI Taxonomy" id="1550024"/>
    <lineage>
        <taxon>Bacteria</taxon>
        <taxon>Bacillati</taxon>
        <taxon>Bacillota</taxon>
        <taxon>Clostridia</taxon>
        <taxon>Eubacteriales</taxon>
        <taxon>Oscillospiraceae</taxon>
        <taxon>Ruthenibacterium</taxon>
    </lineage>
</organism>
<comment type="caution">
    <text evidence="2">The sequence shown here is derived from an EMBL/GenBank/DDBJ whole genome shotgun (WGS) entry which is preliminary data.</text>
</comment>
<dbReference type="InterPro" id="IPR027849">
    <property type="entry name" value="DUF4434"/>
</dbReference>
<protein>
    <recommendedName>
        <fullName evidence="1">DUF4434 domain-containing protein</fullName>
    </recommendedName>
</protein>
<dbReference type="InterPro" id="IPR017853">
    <property type="entry name" value="GH"/>
</dbReference>
<feature type="domain" description="DUF4434" evidence="1">
    <location>
        <begin position="100"/>
        <end position="393"/>
    </location>
</feature>
<accession>A0A0D8J288</accession>
<name>A0A0D8J288_9FIRM</name>
<keyword evidence="3" id="KW-1185">Reference proteome</keyword>
<reference evidence="2" key="1">
    <citation type="submission" date="2015-02" db="EMBL/GenBank/DDBJ databases">
        <title>A novel member of the family Ruminococcaceae isolated from human feces.</title>
        <authorList>
            <person name="Shkoporov A.N."/>
            <person name="Chaplin A.V."/>
            <person name="Motuzova O.V."/>
            <person name="Kafarskaia L.I."/>
            <person name="Khokhlova E.V."/>
            <person name="Efimov B.A."/>
        </authorList>
    </citation>
    <scope>NUCLEOTIDE SEQUENCE [LARGE SCALE GENOMIC DNA]</scope>
    <source>
        <strain evidence="2">585-1</strain>
    </source>
</reference>
<dbReference type="Pfam" id="PF14488">
    <property type="entry name" value="DUF4434"/>
    <property type="match status" value="1"/>
</dbReference>
<dbReference type="Gene3D" id="3.20.20.80">
    <property type="entry name" value="Glycosidases"/>
    <property type="match status" value="1"/>
</dbReference>
<dbReference type="Proteomes" id="UP000032483">
    <property type="component" value="Unassembled WGS sequence"/>
</dbReference>
<dbReference type="EMBL" id="JXXK01000005">
    <property type="protein sequence ID" value="KJF40666.1"/>
    <property type="molecule type" value="Genomic_DNA"/>
</dbReference>
<sequence length="427" mass="49359">MNTVTVIPAVRVSEQVQPEFRVFSHEADALQIDVLRGGCILLGCTRKLTPGKTSVFRYSLKGAVGDVELRFRFYRGEKEVETSSAPYQVVPGSVPATGLIDGCWISICHWSEQEAVFFNSELKKMRDEDFERHIEEMSLLGIRGVVIQNVFDSSHYVGRHEMTCGSYDGRAFYPSGLYPGRMPLAARDPIEAVLRAADRCGMHVLLGVGLFAWFDFSEQSLEWHRRVARELFQRYGGHASFYGWYVSEEIMGDLYYSYMPHSAERWKELAVFFREFRTFVQELAPTKPVAFAPNNVRFHLYAEEWKTILPFVDILIPFAFARDPEHLNVVQMKQICDECGTHMWVDMEMFREPFEDGLVPKTMEALLREIRQYDALEQCYGYQYTGLMNHPASRFSLGGEPAKELYARYLQYYQARRAAWGYGEKQQ</sequence>
<dbReference type="SUPFAM" id="SSF51445">
    <property type="entry name" value="(Trans)glycosidases"/>
    <property type="match status" value="1"/>
</dbReference>
<dbReference type="RefSeq" id="WP_050004815.1">
    <property type="nucleotide sequence ID" value="NZ_CAUBPW010000012.1"/>
</dbReference>
<dbReference type="GeneID" id="42856072"/>